<keyword evidence="1" id="KW-0812">Transmembrane</keyword>
<feature type="transmembrane region" description="Helical" evidence="1">
    <location>
        <begin position="48"/>
        <end position="67"/>
    </location>
</feature>
<keyword evidence="3" id="KW-1185">Reference proteome</keyword>
<dbReference type="EMBL" id="VSRR010003189">
    <property type="protein sequence ID" value="MPC35057.1"/>
    <property type="molecule type" value="Genomic_DNA"/>
</dbReference>
<sequence>MINKPHWSLLDAEPLTFPCCLTSIVRDFVHFSYGPSINKLHFYKTSALSFPVITLSYAFLLGFSPLLRAASSPTTTTTTTITATITTEPITTAHTHRIYRKTLLLTLLISYFHRRP</sequence>
<evidence type="ECO:0000313" key="2">
    <source>
        <dbReference type="EMBL" id="MPC35057.1"/>
    </source>
</evidence>
<organism evidence="2 3">
    <name type="scientific">Portunus trituberculatus</name>
    <name type="common">Swimming crab</name>
    <name type="synonym">Neptunus trituberculatus</name>
    <dbReference type="NCBI Taxonomy" id="210409"/>
    <lineage>
        <taxon>Eukaryota</taxon>
        <taxon>Metazoa</taxon>
        <taxon>Ecdysozoa</taxon>
        <taxon>Arthropoda</taxon>
        <taxon>Crustacea</taxon>
        <taxon>Multicrustacea</taxon>
        <taxon>Malacostraca</taxon>
        <taxon>Eumalacostraca</taxon>
        <taxon>Eucarida</taxon>
        <taxon>Decapoda</taxon>
        <taxon>Pleocyemata</taxon>
        <taxon>Brachyura</taxon>
        <taxon>Eubrachyura</taxon>
        <taxon>Portunoidea</taxon>
        <taxon>Portunidae</taxon>
        <taxon>Portuninae</taxon>
        <taxon>Portunus</taxon>
    </lineage>
</organism>
<protein>
    <submittedName>
        <fullName evidence="2">Uncharacterized protein</fullName>
    </submittedName>
</protein>
<keyword evidence="1" id="KW-0472">Membrane</keyword>
<name>A0A5B7EP80_PORTR</name>
<gene>
    <name evidence="2" type="ORF">E2C01_028467</name>
</gene>
<evidence type="ECO:0000313" key="3">
    <source>
        <dbReference type="Proteomes" id="UP000324222"/>
    </source>
</evidence>
<evidence type="ECO:0000256" key="1">
    <source>
        <dbReference type="SAM" id="Phobius"/>
    </source>
</evidence>
<accession>A0A5B7EP80</accession>
<reference evidence="2 3" key="1">
    <citation type="submission" date="2019-05" db="EMBL/GenBank/DDBJ databases">
        <title>Another draft genome of Portunus trituberculatus and its Hox gene families provides insights of decapod evolution.</title>
        <authorList>
            <person name="Jeong J.-H."/>
            <person name="Song I."/>
            <person name="Kim S."/>
            <person name="Choi T."/>
            <person name="Kim D."/>
            <person name="Ryu S."/>
            <person name="Kim W."/>
        </authorList>
    </citation>
    <scope>NUCLEOTIDE SEQUENCE [LARGE SCALE GENOMIC DNA]</scope>
    <source>
        <tissue evidence="2">Muscle</tissue>
    </source>
</reference>
<keyword evidence="1" id="KW-1133">Transmembrane helix</keyword>
<dbReference type="AlphaFoldDB" id="A0A5B7EP80"/>
<comment type="caution">
    <text evidence="2">The sequence shown here is derived from an EMBL/GenBank/DDBJ whole genome shotgun (WGS) entry which is preliminary data.</text>
</comment>
<dbReference type="Proteomes" id="UP000324222">
    <property type="component" value="Unassembled WGS sequence"/>
</dbReference>
<proteinExistence type="predicted"/>